<keyword evidence="3" id="KW-1185">Reference proteome</keyword>
<reference evidence="2" key="2">
    <citation type="submission" date="2025-09" db="UniProtKB">
        <authorList>
            <consortium name="Ensembl"/>
        </authorList>
    </citation>
    <scope>IDENTIFICATION</scope>
</reference>
<dbReference type="STRING" id="37293.ENSANAP00000021305"/>
<protein>
    <submittedName>
        <fullName evidence="2">Uncharacterized protein</fullName>
    </submittedName>
</protein>
<reference evidence="2" key="1">
    <citation type="submission" date="2025-08" db="UniProtKB">
        <authorList>
            <consortium name="Ensembl"/>
        </authorList>
    </citation>
    <scope>IDENTIFICATION</scope>
</reference>
<feature type="region of interest" description="Disordered" evidence="1">
    <location>
        <begin position="30"/>
        <end position="69"/>
    </location>
</feature>
<feature type="compositionally biased region" description="Polar residues" evidence="1">
    <location>
        <begin position="46"/>
        <end position="69"/>
    </location>
</feature>
<dbReference type="Ensembl" id="ENSANAT00000039191.1">
    <property type="protein sequence ID" value="ENSANAP00000021305.1"/>
    <property type="gene ID" value="ENSANAG00000028456.1"/>
</dbReference>
<evidence type="ECO:0000313" key="3">
    <source>
        <dbReference type="Proteomes" id="UP000233020"/>
    </source>
</evidence>
<accession>A0A2K5DJZ5</accession>
<dbReference type="AlphaFoldDB" id="A0A2K5DJZ5"/>
<evidence type="ECO:0000256" key="1">
    <source>
        <dbReference type="SAM" id="MobiDB-lite"/>
    </source>
</evidence>
<dbReference type="GeneTree" id="ENSGT00940000170377"/>
<proteinExistence type="predicted"/>
<dbReference type="Proteomes" id="UP000233020">
    <property type="component" value="Unplaced"/>
</dbReference>
<organism evidence="2 3">
    <name type="scientific">Aotus nancymaae</name>
    <name type="common">Ma's night monkey</name>
    <dbReference type="NCBI Taxonomy" id="37293"/>
    <lineage>
        <taxon>Eukaryota</taxon>
        <taxon>Metazoa</taxon>
        <taxon>Chordata</taxon>
        <taxon>Craniata</taxon>
        <taxon>Vertebrata</taxon>
        <taxon>Euteleostomi</taxon>
        <taxon>Mammalia</taxon>
        <taxon>Eutheria</taxon>
        <taxon>Euarchontoglires</taxon>
        <taxon>Primates</taxon>
        <taxon>Haplorrhini</taxon>
        <taxon>Platyrrhini</taxon>
        <taxon>Aotidae</taxon>
        <taxon>Aotus</taxon>
    </lineage>
</organism>
<dbReference type="OMA" id="CENPRMS"/>
<name>A0A2K5DJZ5_AOTNA</name>
<evidence type="ECO:0000313" key="2">
    <source>
        <dbReference type="Ensembl" id="ENSANAP00000021305.1"/>
    </source>
</evidence>
<sequence>TDANLTARQQDPEDTLWCHVCERENTLDCENPRMSAVSEHPRPSSGLGNSDSTQHLLSSPSASTKLVGH</sequence>